<reference evidence="2" key="2">
    <citation type="journal article" date="2008" name="Nucleic Acids Res.">
        <title>The rice annotation project database (RAP-DB): 2008 update.</title>
        <authorList>
            <consortium name="The rice annotation project (RAP)"/>
        </authorList>
    </citation>
    <scope>GENOME REANNOTATION</scope>
    <source>
        <strain evidence="2">cv. Nipponbare</strain>
    </source>
</reference>
<dbReference type="EMBL" id="AC090713">
    <property type="protein sequence ID" value="AAL34118.1"/>
    <property type="molecule type" value="Genomic_DNA"/>
</dbReference>
<protein>
    <submittedName>
        <fullName evidence="1">Uncharacterized protein</fullName>
    </submittedName>
</protein>
<accession>Q10ES8</accession>
<organism evidence="1 2">
    <name type="scientific">Oryza sativa subsp. japonica</name>
    <name type="common">Rice</name>
    <dbReference type="NCBI Taxonomy" id="39947"/>
    <lineage>
        <taxon>Eukaryota</taxon>
        <taxon>Viridiplantae</taxon>
        <taxon>Streptophyta</taxon>
        <taxon>Embryophyta</taxon>
        <taxon>Tracheophyta</taxon>
        <taxon>Spermatophyta</taxon>
        <taxon>Magnoliopsida</taxon>
        <taxon>Liliopsida</taxon>
        <taxon>Poales</taxon>
        <taxon>Poaceae</taxon>
        <taxon>BOP clade</taxon>
        <taxon>Oryzoideae</taxon>
        <taxon>Oryzeae</taxon>
        <taxon>Oryzinae</taxon>
        <taxon>Oryza</taxon>
        <taxon>Oryza sativa</taxon>
    </lineage>
</organism>
<evidence type="ECO:0000313" key="1">
    <source>
        <dbReference type="EMBL" id="AAL34118.1"/>
    </source>
</evidence>
<gene>
    <name evidence="1" type="ORF">OSJNBa0002J24.13</name>
</gene>
<evidence type="ECO:0000313" key="2">
    <source>
        <dbReference type="Proteomes" id="UP000000763"/>
    </source>
</evidence>
<sequence length="158" mass="17312">MPRHACLLQSDRIFFIATEECRRRRRQGGADAGAGGRGGGRRCWAEAAEAAHMAAAAAHRAAAVHRAACGSSTVAVGLRELHRRRLCSTCTGDGDGDRMLMQRNDSSNSKWMLSRRAFSPFHVSAKFAWEVQESLLDGGSTWFCLGSSAYFVAVKYDW</sequence>
<proteinExistence type="predicted"/>
<reference evidence="2" key="1">
    <citation type="journal article" date="2005" name="Nature">
        <title>The map-based sequence of the rice genome.</title>
        <authorList>
            <consortium name="International rice genome sequencing project (IRGSP)"/>
            <person name="Matsumoto T."/>
            <person name="Wu J."/>
            <person name="Kanamori H."/>
            <person name="Katayose Y."/>
            <person name="Fujisawa M."/>
            <person name="Namiki N."/>
            <person name="Mizuno H."/>
            <person name="Yamamoto K."/>
            <person name="Antonio B.A."/>
            <person name="Baba T."/>
            <person name="Sakata K."/>
            <person name="Nagamura Y."/>
            <person name="Aoki H."/>
            <person name="Arikawa K."/>
            <person name="Arita K."/>
            <person name="Bito T."/>
            <person name="Chiden Y."/>
            <person name="Fujitsuka N."/>
            <person name="Fukunaka R."/>
            <person name="Hamada M."/>
            <person name="Harada C."/>
            <person name="Hayashi A."/>
            <person name="Hijishita S."/>
            <person name="Honda M."/>
            <person name="Hosokawa S."/>
            <person name="Ichikawa Y."/>
            <person name="Idonuma A."/>
            <person name="Iijima M."/>
            <person name="Ikeda M."/>
            <person name="Ikeno M."/>
            <person name="Ito K."/>
            <person name="Ito S."/>
            <person name="Ito T."/>
            <person name="Ito Y."/>
            <person name="Ito Y."/>
            <person name="Iwabuchi A."/>
            <person name="Kamiya K."/>
            <person name="Karasawa W."/>
            <person name="Kurita K."/>
            <person name="Katagiri S."/>
            <person name="Kikuta A."/>
            <person name="Kobayashi H."/>
            <person name="Kobayashi N."/>
            <person name="Machita K."/>
            <person name="Maehara T."/>
            <person name="Masukawa M."/>
            <person name="Mizubayashi T."/>
            <person name="Mukai Y."/>
            <person name="Nagasaki H."/>
            <person name="Nagata Y."/>
            <person name="Naito S."/>
            <person name="Nakashima M."/>
            <person name="Nakama Y."/>
            <person name="Nakamichi Y."/>
            <person name="Nakamura M."/>
            <person name="Meguro A."/>
            <person name="Negishi M."/>
            <person name="Ohta I."/>
            <person name="Ohta T."/>
            <person name="Okamoto M."/>
            <person name="Ono N."/>
            <person name="Saji S."/>
            <person name="Sakaguchi M."/>
            <person name="Sakai K."/>
            <person name="Shibata M."/>
            <person name="Shimokawa T."/>
            <person name="Song J."/>
            <person name="Takazaki Y."/>
            <person name="Terasawa K."/>
            <person name="Tsugane M."/>
            <person name="Tsuji K."/>
            <person name="Ueda S."/>
            <person name="Waki K."/>
            <person name="Yamagata H."/>
            <person name="Yamamoto M."/>
            <person name="Yamamoto S."/>
            <person name="Yamane H."/>
            <person name="Yoshiki S."/>
            <person name="Yoshihara R."/>
            <person name="Yukawa K."/>
            <person name="Zhong H."/>
            <person name="Yano M."/>
            <person name="Yuan Q."/>
            <person name="Ouyang S."/>
            <person name="Liu J."/>
            <person name="Jones K.M."/>
            <person name="Gansberger K."/>
            <person name="Moffat K."/>
            <person name="Hill J."/>
            <person name="Bera J."/>
            <person name="Fadrosh D."/>
            <person name="Jin S."/>
            <person name="Johri S."/>
            <person name="Kim M."/>
            <person name="Overton L."/>
            <person name="Reardon M."/>
            <person name="Tsitrin T."/>
            <person name="Vuong H."/>
            <person name="Weaver B."/>
            <person name="Ciecko A."/>
            <person name="Tallon L."/>
            <person name="Jackson J."/>
            <person name="Pai G."/>
            <person name="Aken S.V."/>
            <person name="Utterback T."/>
            <person name="Reidmuller S."/>
            <person name="Feldblyum T."/>
            <person name="Hsiao J."/>
            <person name="Zismann V."/>
            <person name="Iobst S."/>
            <person name="de Vazeille A.R."/>
            <person name="Buell C.R."/>
            <person name="Ying K."/>
            <person name="Li Y."/>
            <person name="Lu T."/>
            <person name="Huang Y."/>
            <person name="Zhao Q."/>
            <person name="Feng Q."/>
            <person name="Zhang L."/>
            <person name="Zhu J."/>
            <person name="Weng Q."/>
            <person name="Mu J."/>
            <person name="Lu Y."/>
            <person name="Fan D."/>
            <person name="Liu Y."/>
            <person name="Guan J."/>
            <person name="Zhang Y."/>
            <person name="Yu S."/>
            <person name="Liu X."/>
            <person name="Zhang Y."/>
            <person name="Hong G."/>
            <person name="Han B."/>
            <person name="Choisne N."/>
            <person name="Demange N."/>
            <person name="Orjeda G."/>
            <person name="Samain S."/>
            <person name="Cattolico L."/>
            <person name="Pelletier E."/>
            <person name="Couloux A."/>
            <person name="Segurens B."/>
            <person name="Wincker P."/>
            <person name="D'Hont A."/>
            <person name="Scarpelli C."/>
            <person name="Weissenbach J."/>
            <person name="Salanoubat M."/>
            <person name="Quetier F."/>
            <person name="Yu Y."/>
            <person name="Kim H.R."/>
            <person name="Rambo T."/>
            <person name="Currie J."/>
            <person name="Collura K."/>
            <person name="Luo M."/>
            <person name="Yang T."/>
            <person name="Ammiraju J.S.S."/>
            <person name="Engler F."/>
            <person name="Soderlund C."/>
            <person name="Wing R.A."/>
            <person name="Palmer L.E."/>
            <person name="de la Bastide M."/>
            <person name="Spiegel L."/>
            <person name="Nascimento L."/>
            <person name="Zutavern T."/>
            <person name="O'Shaughnessy A."/>
            <person name="Dike S."/>
            <person name="Dedhia N."/>
            <person name="Preston R."/>
            <person name="Balija V."/>
            <person name="McCombie W.R."/>
            <person name="Chow T."/>
            <person name="Chen H."/>
            <person name="Chung M."/>
            <person name="Chen C."/>
            <person name="Shaw J."/>
            <person name="Wu H."/>
            <person name="Hsiao K."/>
            <person name="Chao Y."/>
            <person name="Chu M."/>
            <person name="Cheng C."/>
            <person name="Hour A."/>
            <person name="Lee P."/>
            <person name="Lin S."/>
            <person name="Lin Y."/>
            <person name="Liou J."/>
            <person name="Liu S."/>
            <person name="Hsing Y."/>
            <person name="Raghuvanshi S."/>
            <person name="Mohanty A."/>
            <person name="Bharti A.K."/>
            <person name="Gaur A."/>
            <person name="Gupta V."/>
            <person name="Kumar D."/>
            <person name="Ravi V."/>
            <person name="Vij S."/>
            <person name="Kapur A."/>
            <person name="Khurana P."/>
            <person name="Khurana P."/>
            <person name="Khurana J.P."/>
            <person name="Tyagi A.K."/>
            <person name="Gaikwad K."/>
            <person name="Singh A."/>
            <person name="Dalal V."/>
            <person name="Srivastava S."/>
            <person name="Dixit A."/>
            <person name="Pal A.K."/>
            <person name="Ghazi I.A."/>
            <person name="Yadav M."/>
            <person name="Pandit A."/>
            <person name="Bhargava A."/>
            <person name="Sureshbabu K."/>
            <person name="Batra K."/>
            <person name="Sharma T.R."/>
            <person name="Mohapatra T."/>
            <person name="Singh N.K."/>
            <person name="Messing J."/>
            <person name="Nelson A.B."/>
            <person name="Fuks G."/>
            <person name="Kavchok S."/>
            <person name="Keizer G."/>
            <person name="Linton E."/>
            <person name="Llaca V."/>
            <person name="Song R."/>
            <person name="Tanyolac B."/>
            <person name="Young S."/>
            <person name="Ho-Il K."/>
            <person name="Hahn J.H."/>
            <person name="Sangsakoo G."/>
            <person name="Vanavichit A."/>
            <person name="de Mattos Luiz.A.T."/>
            <person name="Zimmer P.D."/>
            <person name="Malone G."/>
            <person name="Dellagostin O."/>
            <person name="de Oliveira A.C."/>
            <person name="Bevan M."/>
            <person name="Bancroft I."/>
            <person name="Minx P."/>
            <person name="Cordum H."/>
            <person name="Wilson R."/>
            <person name="Cheng Z."/>
            <person name="Jin W."/>
            <person name="Jiang J."/>
            <person name="Leong S.A."/>
            <person name="Iwama H."/>
            <person name="Gojobori T."/>
            <person name="Itoh T."/>
            <person name="Niimura Y."/>
            <person name="Fujii Y."/>
            <person name="Habara T."/>
            <person name="Sakai H."/>
            <person name="Sato Y."/>
            <person name="Wilson G."/>
            <person name="Kumar K."/>
            <person name="McCouch S."/>
            <person name="Juretic N."/>
            <person name="Hoen D."/>
            <person name="Wright S."/>
            <person name="Bruskiewich R."/>
            <person name="Bureau T."/>
            <person name="Miyao A."/>
            <person name="Hirochika H."/>
            <person name="Nishikawa T."/>
            <person name="Kadowaki K."/>
            <person name="Sugiura M."/>
            <person name="Burr B."/>
            <person name="Sasaki T."/>
        </authorList>
    </citation>
    <scope>NUCLEOTIDE SEQUENCE [LARGE SCALE GENOMIC DNA]</scope>
    <source>
        <strain evidence="2">cv. Nipponbare</strain>
    </source>
</reference>
<dbReference type="Proteomes" id="UP000000763">
    <property type="component" value="Chromosome 3"/>
</dbReference>
<dbReference type="AlphaFoldDB" id="Q10ES8"/>
<name>Q10ES8_ORYSJ</name>